<dbReference type="Pfam" id="PF06267">
    <property type="entry name" value="DUF1028"/>
    <property type="match status" value="1"/>
</dbReference>
<evidence type="ECO:0000313" key="2">
    <source>
        <dbReference type="Proteomes" id="UP000008975"/>
    </source>
</evidence>
<dbReference type="HOGENOM" id="CLU_068244_1_1_11"/>
<dbReference type="PANTHER" id="PTHR39328">
    <property type="entry name" value="BLL2871 PROTEIN"/>
    <property type="match status" value="1"/>
</dbReference>
<dbReference type="InterPro" id="IPR010430">
    <property type="entry name" value="DUF1028"/>
</dbReference>
<name>E8N899_MICTS</name>
<accession>E8N899</accession>
<dbReference type="InterPro" id="IPR029055">
    <property type="entry name" value="Ntn_hydrolases_N"/>
</dbReference>
<reference evidence="1 2" key="1">
    <citation type="journal article" date="2011" name="J. Bacteriol.">
        <title>Genome sequence of Microbacterium testaceum StLB037, an N-acylhomoserine lactone-degrading bacterium isolated from potato leaves.</title>
        <authorList>
            <person name="Morohoshi T."/>
            <person name="Wang W.-Z."/>
            <person name="Someya N."/>
            <person name="Ikeda T."/>
        </authorList>
    </citation>
    <scope>NUCLEOTIDE SEQUENCE [LARGE SCALE GENOMIC DNA]</scope>
    <source>
        <strain evidence="1 2">StLB037</strain>
    </source>
</reference>
<dbReference type="PANTHER" id="PTHR39328:SF1">
    <property type="entry name" value="BLL2871 PROTEIN"/>
    <property type="match status" value="1"/>
</dbReference>
<proteinExistence type="predicted"/>
<dbReference type="Gene3D" id="3.60.20.10">
    <property type="entry name" value="Glutamine Phosphoribosylpyrophosphate, subunit 1, domain 1"/>
    <property type="match status" value="1"/>
</dbReference>
<dbReference type="KEGG" id="mts:MTES_0155"/>
<dbReference type="Proteomes" id="UP000008975">
    <property type="component" value="Chromosome"/>
</dbReference>
<dbReference type="AlphaFoldDB" id="E8N899"/>
<protein>
    <submittedName>
        <fullName evidence="1">Uncharacterized conserved protein</fullName>
    </submittedName>
</protein>
<evidence type="ECO:0000313" key="1">
    <source>
        <dbReference type="EMBL" id="BAJ73119.1"/>
    </source>
</evidence>
<reference key="2">
    <citation type="submission" date="2011-02" db="EMBL/GenBank/DDBJ databases">
        <title>Genome sequence of Microbacterium testaceum StLB037.</title>
        <authorList>
            <person name="Morohoshi T."/>
            <person name="Wang W.Z."/>
            <person name="Someya N."/>
            <person name="Ikeda T."/>
        </authorList>
    </citation>
    <scope>NUCLEOTIDE SEQUENCE</scope>
    <source>
        <strain>StLB037</strain>
    </source>
</reference>
<dbReference type="EMBL" id="AP012052">
    <property type="protein sequence ID" value="BAJ73119.1"/>
    <property type="molecule type" value="Genomic_DNA"/>
</dbReference>
<organism evidence="1 2">
    <name type="scientific">Microbacterium testaceum (strain StLB037)</name>
    <dbReference type="NCBI Taxonomy" id="979556"/>
    <lineage>
        <taxon>Bacteria</taxon>
        <taxon>Bacillati</taxon>
        <taxon>Actinomycetota</taxon>
        <taxon>Actinomycetes</taxon>
        <taxon>Micrococcales</taxon>
        <taxon>Microbacteriaceae</taxon>
        <taxon>Microbacterium</taxon>
    </lineage>
</organism>
<sequence length="207" mass="21265">MTFTVLARDTRHGLIGAATASRSLAVGASVIAVDPAVGVAASQAWTNRALRGRLLAAMREGRTAAEAVASVPSWDEGYALRQVAALAWTSPGAARSGEAITAWAGHSTTTDAVFAGNLLTGPEVLEAMSAAWVRSSGDLAGRLIEVLRAGDLAGGDARGRQSAAVLVASPADTLLDLRVDDHDEPLAELGRLHRLSAAPQEVPGTVR</sequence>
<gene>
    <name evidence="1" type="ordered locus">MTES_0155</name>
</gene>
<dbReference type="SUPFAM" id="SSF56235">
    <property type="entry name" value="N-terminal nucleophile aminohydrolases (Ntn hydrolases)"/>
    <property type="match status" value="1"/>
</dbReference>
<dbReference type="RefSeq" id="WP_013583246.1">
    <property type="nucleotide sequence ID" value="NC_015125.1"/>
</dbReference>
<dbReference type="eggNOG" id="COG3342">
    <property type="taxonomic scope" value="Bacteria"/>
</dbReference>
<dbReference type="OrthoDB" id="9790012at2"/>
<dbReference type="STRING" id="979556.MTES_0155"/>